<protein>
    <submittedName>
        <fullName evidence="3">Asp23/Gls24 family envelope stress response protein</fullName>
    </submittedName>
</protein>
<feature type="compositionally biased region" description="Basic and acidic residues" evidence="2">
    <location>
        <begin position="11"/>
        <end position="27"/>
    </location>
</feature>
<evidence type="ECO:0000256" key="2">
    <source>
        <dbReference type="SAM" id="MobiDB-lite"/>
    </source>
</evidence>
<dbReference type="InterPro" id="IPR005531">
    <property type="entry name" value="Asp23"/>
</dbReference>
<feature type="compositionally biased region" description="Polar residues" evidence="2">
    <location>
        <begin position="1"/>
        <end position="10"/>
    </location>
</feature>
<organism evidence="3 4">
    <name type="scientific">Rothia mucilaginosa</name>
    <dbReference type="NCBI Taxonomy" id="43675"/>
    <lineage>
        <taxon>Bacteria</taxon>
        <taxon>Bacillati</taxon>
        <taxon>Actinomycetota</taxon>
        <taxon>Actinomycetes</taxon>
        <taxon>Micrococcales</taxon>
        <taxon>Micrococcaceae</taxon>
        <taxon>Rothia</taxon>
    </lineage>
</organism>
<dbReference type="PANTHER" id="PTHR34297">
    <property type="entry name" value="HYPOTHETICAL CYTOSOLIC PROTEIN-RELATED"/>
    <property type="match status" value="1"/>
</dbReference>
<evidence type="ECO:0000313" key="3">
    <source>
        <dbReference type="EMBL" id="ATF63625.1"/>
    </source>
</evidence>
<accession>A0A291DGK0</accession>
<name>A0A291DGK0_9MICC</name>
<evidence type="ECO:0000256" key="1">
    <source>
        <dbReference type="ARBA" id="ARBA00005721"/>
    </source>
</evidence>
<proteinExistence type="inferred from homology"/>
<dbReference type="PANTHER" id="PTHR34297:SF3">
    <property type="entry name" value="ALKALINE SHOCK PROTEIN 23"/>
    <property type="match status" value="1"/>
</dbReference>
<dbReference type="AlphaFoldDB" id="A0A291DGK0"/>
<sequence>MSNNAIPQTAKQREHNENKAEETKEPRGPLQTEHGVTTIDESVVAKIAGMAAREIPGVYDMGNAVRRAFNAVTDRIPNAQTNVAGGISVQKGETQAAVEVTVVVEYGVSIVEVADAIRRNVIEQIEGTTGLEVVEVNINVTDVHLPEDDSNKSEDTDLK</sequence>
<reference evidence="4" key="1">
    <citation type="submission" date="2017-09" db="EMBL/GenBank/DDBJ databases">
        <title>FDA dAtabase for Regulatory Grade micrObial Sequences (FDA-ARGOS): Supporting development and validation of Infectious Disease Dx tests.</title>
        <authorList>
            <person name="Minogue T."/>
            <person name="Wolcott M."/>
            <person name="Wasieloski L."/>
            <person name="Aguilar W."/>
            <person name="Moore D."/>
            <person name="Tallon L."/>
            <person name="Sadzewicz L."/>
            <person name="Ott S."/>
            <person name="Zhao X."/>
            <person name="Nagaraj S."/>
            <person name="Vavikolanu K."/>
            <person name="Aluvathingal J."/>
            <person name="Nadendla S."/>
            <person name="Sichtig H."/>
        </authorList>
    </citation>
    <scope>NUCLEOTIDE SEQUENCE [LARGE SCALE GENOMIC DNA]</scope>
    <source>
        <strain evidence="4">FDAARGOS_369</strain>
    </source>
</reference>
<evidence type="ECO:0000313" key="4">
    <source>
        <dbReference type="Proteomes" id="UP000218628"/>
    </source>
</evidence>
<dbReference type="Pfam" id="PF03780">
    <property type="entry name" value="Asp23"/>
    <property type="match status" value="1"/>
</dbReference>
<dbReference type="RefSeq" id="WP_005508462.1">
    <property type="nucleotide sequence ID" value="NZ_CAURIN010000004.1"/>
</dbReference>
<dbReference type="EMBL" id="CP023510">
    <property type="protein sequence ID" value="ATF63625.1"/>
    <property type="molecule type" value="Genomic_DNA"/>
</dbReference>
<gene>
    <name evidence="3" type="ORF">CO690_07985</name>
</gene>
<comment type="similarity">
    <text evidence="1">Belongs to the asp23 family.</text>
</comment>
<dbReference type="Proteomes" id="UP000218628">
    <property type="component" value="Chromosome"/>
</dbReference>
<dbReference type="GeneID" id="61436452"/>
<feature type="region of interest" description="Disordered" evidence="2">
    <location>
        <begin position="1"/>
        <end position="33"/>
    </location>
</feature>